<organism evidence="2 3">
    <name type="scientific">Candidatus Komeilibacteria bacterium CG_4_10_14_0_2_um_filter_37_10</name>
    <dbReference type="NCBI Taxonomy" id="1974470"/>
    <lineage>
        <taxon>Bacteria</taxon>
        <taxon>Candidatus Komeiliibacteriota</taxon>
    </lineage>
</organism>
<dbReference type="Proteomes" id="UP000230405">
    <property type="component" value="Unassembled WGS sequence"/>
</dbReference>
<dbReference type="SUPFAM" id="SSF53448">
    <property type="entry name" value="Nucleotide-diphospho-sugar transferases"/>
    <property type="match status" value="1"/>
</dbReference>
<dbReference type="PANTHER" id="PTHR43179">
    <property type="entry name" value="RHAMNOSYLTRANSFERASE WBBL"/>
    <property type="match status" value="1"/>
</dbReference>
<evidence type="ECO:0000313" key="2">
    <source>
        <dbReference type="EMBL" id="PIZ98648.1"/>
    </source>
</evidence>
<gene>
    <name evidence="2" type="ORF">COX77_03925</name>
</gene>
<evidence type="ECO:0000313" key="3">
    <source>
        <dbReference type="Proteomes" id="UP000230405"/>
    </source>
</evidence>
<dbReference type="InterPro" id="IPR001173">
    <property type="entry name" value="Glyco_trans_2-like"/>
</dbReference>
<dbReference type="Gene3D" id="3.90.550.10">
    <property type="entry name" value="Spore Coat Polysaccharide Biosynthesis Protein SpsA, Chain A"/>
    <property type="match status" value="1"/>
</dbReference>
<dbReference type="Pfam" id="PF00535">
    <property type="entry name" value="Glycos_transf_2"/>
    <property type="match status" value="1"/>
</dbReference>
<dbReference type="CDD" id="cd04186">
    <property type="entry name" value="GT_2_like_c"/>
    <property type="match status" value="1"/>
</dbReference>
<proteinExistence type="predicted"/>
<comment type="caution">
    <text evidence="2">The sequence shown here is derived from an EMBL/GenBank/DDBJ whole genome shotgun (WGS) entry which is preliminary data.</text>
</comment>
<dbReference type="InterPro" id="IPR029044">
    <property type="entry name" value="Nucleotide-diphossugar_trans"/>
</dbReference>
<accession>A0A2M7VEA6</accession>
<name>A0A2M7VEA6_9BACT</name>
<reference evidence="3" key="1">
    <citation type="submission" date="2017-09" db="EMBL/GenBank/DDBJ databases">
        <title>Depth-based differentiation of microbial function through sediment-hosted aquifers and enrichment of novel symbionts in the deep terrestrial subsurface.</title>
        <authorList>
            <person name="Probst A.J."/>
            <person name="Ladd B."/>
            <person name="Jarett J.K."/>
            <person name="Geller-Mcgrath D.E."/>
            <person name="Sieber C.M.K."/>
            <person name="Emerson J.B."/>
            <person name="Anantharaman K."/>
            <person name="Thomas B.C."/>
            <person name="Malmstrom R."/>
            <person name="Stieglmeier M."/>
            <person name="Klingl A."/>
            <person name="Woyke T."/>
            <person name="Ryan C.M."/>
            <person name="Banfield J.F."/>
        </authorList>
    </citation>
    <scope>NUCLEOTIDE SEQUENCE [LARGE SCALE GENOMIC DNA]</scope>
</reference>
<dbReference type="AlphaFoldDB" id="A0A2M7VEA6"/>
<protein>
    <recommendedName>
        <fullName evidence="1">Glycosyltransferase 2-like domain-containing protein</fullName>
    </recommendedName>
</protein>
<dbReference type="EMBL" id="PFPO01000073">
    <property type="protein sequence ID" value="PIZ98648.1"/>
    <property type="molecule type" value="Genomic_DNA"/>
</dbReference>
<evidence type="ECO:0000259" key="1">
    <source>
        <dbReference type="Pfam" id="PF00535"/>
    </source>
</evidence>
<dbReference type="PANTHER" id="PTHR43179:SF7">
    <property type="entry name" value="RHAMNOSYLTRANSFERASE WBBL"/>
    <property type="match status" value="1"/>
</dbReference>
<sequence>MSEYNIKLSIIILNYNTPKLVKYLLTNFFDLKKNFSYEVIVINNGEKTKFLEEIRAFRNSIKVREIPNHGYAAGNNTGMRAASGEYVMIMNPDLYWHDGEIEKMIDYLDQHTEVGILGPKLIYPSQEVQYSCLRYPDWHLPFYRRSKLSQTTRAQKWLDHYLLKDYNHQTARAVDWLFGACLLVRQRAIAQVGLLDEQYFMYFEDLDWCRRFNNASWQVHYLPTAQVIHFHHRDSADKIGFFGFFTKLGRIHFYSWLKYLRKWNFS</sequence>
<feature type="domain" description="Glycosyltransferase 2-like" evidence="1">
    <location>
        <begin position="9"/>
        <end position="133"/>
    </location>
</feature>